<organism evidence="1 2">
    <name type="scientific">Clostridium faecium</name>
    <dbReference type="NCBI Taxonomy" id="2762223"/>
    <lineage>
        <taxon>Bacteria</taxon>
        <taxon>Bacillati</taxon>
        <taxon>Bacillota</taxon>
        <taxon>Clostridia</taxon>
        <taxon>Eubacteriales</taxon>
        <taxon>Clostridiaceae</taxon>
        <taxon>Clostridium</taxon>
    </lineage>
</organism>
<name>A0ABR8YV96_9CLOT</name>
<evidence type="ECO:0000313" key="1">
    <source>
        <dbReference type="EMBL" id="MBD8048160.1"/>
    </source>
</evidence>
<dbReference type="EMBL" id="JACSQB010000115">
    <property type="protein sequence ID" value="MBD8048160.1"/>
    <property type="molecule type" value="Genomic_DNA"/>
</dbReference>
<reference evidence="1 2" key="1">
    <citation type="submission" date="2020-08" db="EMBL/GenBank/DDBJ databases">
        <title>A Genomic Blueprint of the Chicken Gut Microbiome.</title>
        <authorList>
            <person name="Gilroy R."/>
            <person name="Ravi A."/>
            <person name="Getino M."/>
            <person name="Pursley I."/>
            <person name="Horton D.L."/>
            <person name="Alikhan N.-F."/>
            <person name="Baker D."/>
            <person name="Gharbi K."/>
            <person name="Hall N."/>
            <person name="Watson M."/>
            <person name="Adriaenssens E.M."/>
            <person name="Foster-Nyarko E."/>
            <person name="Jarju S."/>
            <person name="Secka A."/>
            <person name="Antonio M."/>
            <person name="Oren A."/>
            <person name="Chaudhuri R."/>
            <person name="La Ragione R.M."/>
            <person name="Hildebrand F."/>
            <person name="Pallen M.J."/>
        </authorList>
    </citation>
    <scope>NUCLEOTIDE SEQUENCE [LARGE SCALE GENOMIC DNA]</scope>
    <source>
        <strain evidence="1 2">N37</strain>
    </source>
</reference>
<keyword evidence="2" id="KW-1185">Reference proteome</keyword>
<feature type="non-terminal residue" evidence="1">
    <location>
        <position position="1"/>
    </location>
</feature>
<dbReference type="Proteomes" id="UP000627166">
    <property type="component" value="Unassembled WGS sequence"/>
</dbReference>
<comment type="caution">
    <text evidence="1">The sequence shown here is derived from an EMBL/GenBank/DDBJ whole genome shotgun (WGS) entry which is preliminary data.</text>
</comment>
<evidence type="ECO:0000313" key="2">
    <source>
        <dbReference type="Proteomes" id="UP000627166"/>
    </source>
</evidence>
<protein>
    <submittedName>
        <fullName evidence="1">Uncharacterized protein</fullName>
    </submittedName>
</protein>
<gene>
    <name evidence="1" type="ORF">H9637_14120</name>
</gene>
<sequence length="379" mass="41012">GEMMATTSLRSIDNIEINGMDFKHLETTKNIVVTLKNEYGRPAWPDTTHKWTAKVSDGTNYVGDYAVKINATSMVVNSADFTKLPVGAYQLEIWEEWVDANGEKQRSIYPSPRQTIGFNIYANITDQAGKEIKEIGFQDVVDQAVMNIGMNYVFKVNTIEADQKATVVQAASEGKNYVTFNIPRGAKGDEGGQGDSAYQVWLKAGHQGTEQDFFNFLKGAPGDRGFRGPAGKNFNIKQTFPSINDMNASKGAGFEDGDFAMITSNVEDPDNAKLFVWNGTEYKLIGDLSGSTGMKGDTGPAPTIHGVTVNKLAAGATPTFDFIAAGDVPGNYNAVIGLPVGTDGHTPVKGTDYWTEADINDLKAKIKAEVEEAVANGKY</sequence>
<accession>A0ABR8YV96</accession>
<proteinExistence type="predicted"/>